<reference evidence="4" key="1">
    <citation type="submission" date="2019-12" db="EMBL/GenBank/DDBJ databases">
        <title>Complete and draft genome sequences of new strains and members of some known species of the genus Rathayibacter isolated from plants.</title>
        <authorList>
            <person name="Tarlachkov S.V."/>
            <person name="Starodumova I.P."/>
            <person name="Dorofeeva L.V."/>
            <person name="Prisyazhnaya N.V."/>
            <person name="Leyn S."/>
            <person name="Zlamal J."/>
            <person name="Elan M."/>
            <person name="Osterman A.L."/>
            <person name="Nadler S."/>
            <person name="Subbotin S.A."/>
            <person name="Evtushenko L.I."/>
        </authorList>
    </citation>
    <scope>NUCLEOTIDE SEQUENCE [LARGE SCALE GENOMIC DNA]</scope>
    <source>
        <strain evidence="4">VKM Ac-2761</strain>
    </source>
</reference>
<feature type="region of interest" description="Disordered" evidence="1">
    <location>
        <begin position="269"/>
        <end position="290"/>
    </location>
</feature>
<organism evidence="3 4">
    <name type="scientific">Rathayibacter tanaceti</name>
    <dbReference type="NCBI Taxonomy" id="1671680"/>
    <lineage>
        <taxon>Bacteria</taxon>
        <taxon>Bacillati</taxon>
        <taxon>Actinomycetota</taxon>
        <taxon>Actinomycetes</taxon>
        <taxon>Micrococcales</taxon>
        <taxon>Microbacteriaceae</taxon>
        <taxon>Rathayibacter</taxon>
    </lineage>
</organism>
<dbReference type="InterPro" id="IPR010982">
    <property type="entry name" value="Lambda_DNA-bd_dom_sf"/>
</dbReference>
<evidence type="ECO:0000259" key="2">
    <source>
        <dbReference type="PROSITE" id="PS50943"/>
    </source>
</evidence>
<dbReference type="GO" id="GO:0003677">
    <property type="term" value="F:DNA binding"/>
    <property type="evidence" value="ECO:0007669"/>
    <property type="project" value="InterPro"/>
</dbReference>
<dbReference type="InterPro" id="IPR041413">
    <property type="entry name" value="MLTR_LBD"/>
</dbReference>
<dbReference type="EMBL" id="CP047186">
    <property type="protein sequence ID" value="QHC54356.1"/>
    <property type="molecule type" value="Genomic_DNA"/>
</dbReference>
<evidence type="ECO:0000313" key="4">
    <source>
        <dbReference type="Proteomes" id="UP000465031"/>
    </source>
</evidence>
<gene>
    <name evidence="3" type="ORF">GSU10_00875</name>
</gene>
<dbReference type="Gene3D" id="1.10.260.40">
    <property type="entry name" value="lambda repressor-like DNA-binding domains"/>
    <property type="match status" value="1"/>
</dbReference>
<dbReference type="Pfam" id="PF13560">
    <property type="entry name" value="HTH_31"/>
    <property type="match status" value="1"/>
</dbReference>
<evidence type="ECO:0000313" key="3">
    <source>
        <dbReference type="EMBL" id="QHC54356.1"/>
    </source>
</evidence>
<dbReference type="AlphaFoldDB" id="A0AAE6RHZ5"/>
<dbReference type="SUPFAM" id="SSF47413">
    <property type="entry name" value="lambda repressor-like DNA-binding domains"/>
    <property type="match status" value="1"/>
</dbReference>
<dbReference type="PROSITE" id="PS50943">
    <property type="entry name" value="HTH_CROC1"/>
    <property type="match status" value="1"/>
</dbReference>
<proteinExistence type="predicted"/>
<sequence length="290" mass="32073">MATDVRARELGAFLRARRAALNPATFGVPVSGAARRVPGLRRREVAEAAAISVEYYTRIEQGRMAASGPVLADLARVLRLTDAHRAYLFDLAGKVEPTLPHPRRQVVQAPLQRALDDLATTPAFVLGRRTDVIGWNRLGAALITDFAAVPEDERTFIWLLFAHPGVRSLYADWQDVVELAVAQLRRDSARYPDDPELARLVERLSAQFPEFIEMWTVHEVAGRGTGRKTLHHPLVGELVLDWEILASALDPDQQIVLWTAEAGSESASRLRRLADSTRAGCSAPEHPATR</sequence>
<dbReference type="SMART" id="SM00530">
    <property type="entry name" value="HTH_XRE"/>
    <property type="match status" value="1"/>
</dbReference>
<accession>A0AAE6RHZ5</accession>
<dbReference type="Pfam" id="PF17765">
    <property type="entry name" value="MLTR_LBD"/>
    <property type="match status" value="1"/>
</dbReference>
<feature type="domain" description="HTH cro/C1-type" evidence="2">
    <location>
        <begin position="33"/>
        <end position="84"/>
    </location>
</feature>
<dbReference type="InterPro" id="IPR001387">
    <property type="entry name" value="Cro/C1-type_HTH"/>
</dbReference>
<dbReference type="CDD" id="cd00093">
    <property type="entry name" value="HTH_XRE"/>
    <property type="match status" value="1"/>
</dbReference>
<dbReference type="Proteomes" id="UP000465031">
    <property type="component" value="Chromosome"/>
</dbReference>
<dbReference type="KEGG" id="rte:GSU10_00875"/>
<protein>
    <submittedName>
        <fullName evidence="3">Helix-turn-helix domain-containing protein</fullName>
    </submittedName>
</protein>
<dbReference type="PANTHER" id="PTHR35010:SF2">
    <property type="entry name" value="BLL4672 PROTEIN"/>
    <property type="match status" value="1"/>
</dbReference>
<dbReference type="PANTHER" id="PTHR35010">
    <property type="entry name" value="BLL4672 PROTEIN-RELATED"/>
    <property type="match status" value="1"/>
</dbReference>
<dbReference type="Gene3D" id="3.30.450.180">
    <property type="match status" value="1"/>
</dbReference>
<evidence type="ECO:0000256" key="1">
    <source>
        <dbReference type="SAM" id="MobiDB-lite"/>
    </source>
</evidence>
<name>A0AAE6RHZ5_9MICO</name>